<dbReference type="InterPro" id="IPR040758">
    <property type="entry name" value="PrmC_N"/>
</dbReference>
<dbReference type="EC" id="2.1.1.297" evidence="5"/>
<dbReference type="CDD" id="cd02440">
    <property type="entry name" value="AdoMet_MTases"/>
    <property type="match status" value="1"/>
</dbReference>
<dbReference type="InterPro" id="IPR004556">
    <property type="entry name" value="HemK-like"/>
</dbReference>
<accession>A0A9J6RIW3</accession>
<name>A0A9J6RIW3_9GAMM</name>
<feature type="binding site" evidence="5">
    <location>
        <begin position="119"/>
        <end position="123"/>
    </location>
    <ligand>
        <name>S-adenosyl-L-methionine</name>
        <dbReference type="ChEBI" id="CHEBI:59789"/>
    </ligand>
</feature>
<dbReference type="Pfam" id="PF05175">
    <property type="entry name" value="MTS"/>
    <property type="match status" value="1"/>
</dbReference>
<organism evidence="8 9">
    <name type="scientific">Dasania phycosphaerae</name>
    <dbReference type="NCBI Taxonomy" id="2950436"/>
    <lineage>
        <taxon>Bacteria</taxon>
        <taxon>Pseudomonadati</taxon>
        <taxon>Pseudomonadota</taxon>
        <taxon>Gammaproteobacteria</taxon>
        <taxon>Cellvibrionales</taxon>
        <taxon>Spongiibacteraceae</taxon>
        <taxon>Dasania</taxon>
    </lineage>
</organism>
<dbReference type="SUPFAM" id="SSF53335">
    <property type="entry name" value="S-adenosyl-L-methionine-dependent methyltransferases"/>
    <property type="match status" value="1"/>
</dbReference>
<sequence>MSSIAELLASRSSLAAVSDTPGLDVELLLAHSLEQNRTYLKTWPEREVSAAQQQQFQTLLQRRQAGEPIAHLLGSRGFWTLDLQVNPSTLIPRPETELLVEIALEKLAAKPNALVLDLGTGTGAIALAIASENSLWQVLGCDLQREAVALAERNGRLNKINNAKFLQSDWFTDIPKQQFDLIVSNPPYIDANDPHLSEGDVRFEPRSALVAGKQGLADIEHISVQAPAYLKPGAWLLFEHGYEQAEAVRALLKAHGYVAVATLKDIAGMDRVTLGQYAAANEV</sequence>
<feature type="domain" description="Methyltransferase small" evidence="6">
    <location>
        <begin position="103"/>
        <end position="192"/>
    </location>
</feature>
<feature type="binding site" evidence="5">
    <location>
        <position position="185"/>
    </location>
    <ligand>
        <name>S-adenosyl-L-methionine</name>
        <dbReference type="ChEBI" id="CHEBI:59789"/>
    </ligand>
</feature>
<feature type="binding site" evidence="5">
    <location>
        <position position="170"/>
    </location>
    <ligand>
        <name>S-adenosyl-L-methionine</name>
        <dbReference type="ChEBI" id="CHEBI:59789"/>
    </ligand>
</feature>
<dbReference type="HAMAP" id="MF_02126">
    <property type="entry name" value="RF_methyltr_PrmC"/>
    <property type="match status" value="1"/>
</dbReference>
<reference evidence="8 9" key="1">
    <citation type="submission" date="2022-12" db="EMBL/GenBank/DDBJ databases">
        <title>Dasania phycosphaerae sp. nov., isolated from particulate material of the south coast of Korea.</title>
        <authorList>
            <person name="Jiang Y."/>
        </authorList>
    </citation>
    <scope>NUCLEOTIDE SEQUENCE [LARGE SCALE GENOMIC DNA]</scope>
    <source>
        <strain evidence="8 9">GY-19</strain>
    </source>
</reference>
<dbReference type="InterPro" id="IPR007848">
    <property type="entry name" value="Small_mtfrase_dom"/>
</dbReference>
<dbReference type="PANTHER" id="PTHR18895:SF74">
    <property type="entry name" value="MTRF1L RELEASE FACTOR GLUTAMINE METHYLTRANSFERASE"/>
    <property type="match status" value="1"/>
</dbReference>
<evidence type="ECO:0000313" key="9">
    <source>
        <dbReference type="Proteomes" id="UP001069090"/>
    </source>
</evidence>
<dbReference type="Proteomes" id="UP001069090">
    <property type="component" value="Unassembled WGS sequence"/>
</dbReference>
<dbReference type="Gene3D" id="1.10.8.10">
    <property type="entry name" value="DNA helicase RuvA subunit, C-terminal domain"/>
    <property type="match status" value="1"/>
</dbReference>
<proteinExistence type="inferred from homology"/>
<keyword evidence="2 5" id="KW-0808">Transferase</keyword>
<dbReference type="InterPro" id="IPR029063">
    <property type="entry name" value="SAM-dependent_MTases_sf"/>
</dbReference>
<feature type="binding site" evidence="5">
    <location>
        <position position="142"/>
    </location>
    <ligand>
        <name>S-adenosyl-L-methionine</name>
        <dbReference type="ChEBI" id="CHEBI:59789"/>
    </ligand>
</feature>
<dbReference type="RefSeq" id="WP_258330065.1">
    <property type="nucleotide sequence ID" value="NZ_JAPTGG010000001.1"/>
</dbReference>
<dbReference type="FunFam" id="3.40.50.150:FF:000053">
    <property type="entry name" value="Release factor glutamine methyltransferase"/>
    <property type="match status" value="1"/>
</dbReference>
<evidence type="ECO:0000256" key="5">
    <source>
        <dbReference type="HAMAP-Rule" id="MF_02126"/>
    </source>
</evidence>
<evidence type="ECO:0000256" key="2">
    <source>
        <dbReference type="ARBA" id="ARBA00022679"/>
    </source>
</evidence>
<evidence type="ECO:0000259" key="6">
    <source>
        <dbReference type="Pfam" id="PF05175"/>
    </source>
</evidence>
<dbReference type="Pfam" id="PF17827">
    <property type="entry name" value="PrmC_N"/>
    <property type="match status" value="1"/>
</dbReference>
<gene>
    <name evidence="5 8" type="primary">prmC</name>
    <name evidence="8" type="ORF">O0V09_01815</name>
</gene>
<feature type="binding site" evidence="5">
    <location>
        <begin position="185"/>
        <end position="188"/>
    </location>
    <ligand>
        <name>substrate</name>
    </ligand>
</feature>
<dbReference type="GO" id="GO:0003676">
    <property type="term" value="F:nucleic acid binding"/>
    <property type="evidence" value="ECO:0007669"/>
    <property type="project" value="InterPro"/>
</dbReference>
<dbReference type="InterPro" id="IPR050320">
    <property type="entry name" value="N5-glutamine_MTase"/>
</dbReference>
<comment type="function">
    <text evidence="5">Methylates the class 1 translation termination release factors RF1/PrfA and RF2/PrfB on the glutamine residue of the universally conserved GGQ motif.</text>
</comment>
<dbReference type="PANTHER" id="PTHR18895">
    <property type="entry name" value="HEMK METHYLTRANSFERASE"/>
    <property type="match status" value="1"/>
</dbReference>
<dbReference type="NCBIfam" id="TIGR00536">
    <property type="entry name" value="hemK_fam"/>
    <property type="match status" value="1"/>
</dbReference>
<dbReference type="Gene3D" id="3.40.50.150">
    <property type="entry name" value="Vaccinia Virus protein VP39"/>
    <property type="match status" value="1"/>
</dbReference>
<dbReference type="AlphaFoldDB" id="A0A9J6RIW3"/>
<dbReference type="InterPro" id="IPR019874">
    <property type="entry name" value="RF_methyltr_PrmC"/>
</dbReference>
<dbReference type="InterPro" id="IPR002052">
    <property type="entry name" value="DNA_methylase_N6_adenine_CS"/>
</dbReference>
<dbReference type="PROSITE" id="PS00092">
    <property type="entry name" value="N6_MTASE"/>
    <property type="match status" value="1"/>
</dbReference>
<comment type="catalytic activity">
    <reaction evidence="4 5">
        <text>L-glutaminyl-[peptide chain release factor] + S-adenosyl-L-methionine = N(5)-methyl-L-glutaminyl-[peptide chain release factor] + S-adenosyl-L-homocysteine + H(+)</text>
        <dbReference type="Rhea" id="RHEA:42896"/>
        <dbReference type="Rhea" id="RHEA-COMP:10271"/>
        <dbReference type="Rhea" id="RHEA-COMP:10272"/>
        <dbReference type="ChEBI" id="CHEBI:15378"/>
        <dbReference type="ChEBI" id="CHEBI:30011"/>
        <dbReference type="ChEBI" id="CHEBI:57856"/>
        <dbReference type="ChEBI" id="CHEBI:59789"/>
        <dbReference type="ChEBI" id="CHEBI:61891"/>
        <dbReference type="EC" id="2.1.1.297"/>
    </reaction>
</comment>
<evidence type="ECO:0000256" key="3">
    <source>
        <dbReference type="ARBA" id="ARBA00022691"/>
    </source>
</evidence>
<evidence type="ECO:0000256" key="1">
    <source>
        <dbReference type="ARBA" id="ARBA00022603"/>
    </source>
</evidence>
<feature type="domain" description="Release factor glutamine methyltransferase N-terminal" evidence="7">
    <location>
        <begin position="11"/>
        <end position="74"/>
    </location>
</feature>
<comment type="similarity">
    <text evidence="5">Belongs to the protein N5-glutamine methyltransferase family. PrmC subfamily.</text>
</comment>
<dbReference type="NCBIfam" id="TIGR03534">
    <property type="entry name" value="RF_mod_PrmC"/>
    <property type="match status" value="1"/>
</dbReference>
<evidence type="ECO:0000313" key="8">
    <source>
        <dbReference type="EMBL" id="MCZ0863917.1"/>
    </source>
</evidence>
<dbReference type="GO" id="GO:0032259">
    <property type="term" value="P:methylation"/>
    <property type="evidence" value="ECO:0007669"/>
    <property type="project" value="UniProtKB-KW"/>
</dbReference>
<keyword evidence="1 5" id="KW-0489">Methyltransferase</keyword>
<dbReference type="EMBL" id="JAPTGG010000001">
    <property type="protein sequence ID" value="MCZ0863917.1"/>
    <property type="molecule type" value="Genomic_DNA"/>
</dbReference>
<evidence type="ECO:0000259" key="7">
    <source>
        <dbReference type="Pfam" id="PF17827"/>
    </source>
</evidence>
<protein>
    <recommendedName>
        <fullName evidence="5">Release factor glutamine methyltransferase</fullName>
        <shortName evidence="5">RF MTase</shortName>
        <ecNumber evidence="5">2.1.1.297</ecNumber>
    </recommendedName>
    <alternativeName>
        <fullName evidence="5">N5-glutamine methyltransferase PrmC</fullName>
    </alternativeName>
    <alternativeName>
        <fullName evidence="5">Protein-(glutamine-N5) MTase PrmC</fullName>
    </alternativeName>
    <alternativeName>
        <fullName evidence="5">Protein-glutamine N-methyltransferase PrmC</fullName>
    </alternativeName>
</protein>
<comment type="caution">
    <text evidence="8">The sequence shown here is derived from an EMBL/GenBank/DDBJ whole genome shotgun (WGS) entry which is preliminary data.</text>
</comment>
<evidence type="ECO:0000256" key="4">
    <source>
        <dbReference type="ARBA" id="ARBA00048391"/>
    </source>
</evidence>
<dbReference type="GO" id="GO:0102559">
    <property type="term" value="F:peptide chain release factor N(5)-glutamine methyltransferase activity"/>
    <property type="evidence" value="ECO:0007669"/>
    <property type="project" value="UniProtKB-EC"/>
</dbReference>
<keyword evidence="9" id="KW-1185">Reference proteome</keyword>
<keyword evidence="3 5" id="KW-0949">S-adenosyl-L-methionine</keyword>